<dbReference type="AlphaFoldDB" id="A0A4C1SSC0"/>
<keyword evidence="2" id="KW-1185">Reference proteome</keyword>
<proteinExistence type="predicted"/>
<evidence type="ECO:0000313" key="1">
    <source>
        <dbReference type="EMBL" id="GBP05133.1"/>
    </source>
</evidence>
<protein>
    <submittedName>
        <fullName evidence="1">Uncharacterized protein</fullName>
    </submittedName>
</protein>
<reference evidence="1 2" key="1">
    <citation type="journal article" date="2019" name="Commun. Biol.">
        <title>The bagworm genome reveals a unique fibroin gene that provides high tensile strength.</title>
        <authorList>
            <person name="Kono N."/>
            <person name="Nakamura H."/>
            <person name="Ohtoshi R."/>
            <person name="Tomita M."/>
            <person name="Numata K."/>
            <person name="Arakawa K."/>
        </authorList>
    </citation>
    <scope>NUCLEOTIDE SEQUENCE [LARGE SCALE GENOMIC DNA]</scope>
</reference>
<gene>
    <name evidence="1" type="ORF">EVAR_3451_1</name>
</gene>
<comment type="caution">
    <text evidence="1">The sequence shown here is derived from an EMBL/GenBank/DDBJ whole genome shotgun (WGS) entry which is preliminary data.</text>
</comment>
<sequence>MCLQVLEAGFSYDPGSRRPLGDVQDSTLVRERTVGRRLPNHYRKVPVLYETAAGRAVQVPTLSTPPRLAPLAAPVAVTLMLQCLHLLRIESPMPPVPNL</sequence>
<dbReference type="Proteomes" id="UP000299102">
    <property type="component" value="Unassembled WGS sequence"/>
</dbReference>
<organism evidence="1 2">
    <name type="scientific">Eumeta variegata</name>
    <name type="common">Bagworm moth</name>
    <name type="synonym">Eumeta japonica</name>
    <dbReference type="NCBI Taxonomy" id="151549"/>
    <lineage>
        <taxon>Eukaryota</taxon>
        <taxon>Metazoa</taxon>
        <taxon>Ecdysozoa</taxon>
        <taxon>Arthropoda</taxon>
        <taxon>Hexapoda</taxon>
        <taxon>Insecta</taxon>
        <taxon>Pterygota</taxon>
        <taxon>Neoptera</taxon>
        <taxon>Endopterygota</taxon>
        <taxon>Lepidoptera</taxon>
        <taxon>Glossata</taxon>
        <taxon>Ditrysia</taxon>
        <taxon>Tineoidea</taxon>
        <taxon>Psychidae</taxon>
        <taxon>Oiketicinae</taxon>
        <taxon>Eumeta</taxon>
    </lineage>
</organism>
<dbReference type="EMBL" id="BGZK01000016">
    <property type="protein sequence ID" value="GBP05133.1"/>
    <property type="molecule type" value="Genomic_DNA"/>
</dbReference>
<evidence type="ECO:0000313" key="2">
    <source>
        <dbReference type="Proteomes" id="UP000299102"/>
    </source>
</evidence>
<accession>A0A4C1SSC0</accession>
<name>A0A4C1SSC0_EUMVA</name>